<organism evidence="7 8">
    <name type="scientific">Sphaeramia orbicularis</name>
    <name type="common">orbiculate cardinalfish</name>
    <dbReference type="NCBI Taxonomy" id="375764"/>
    <lineage>
        <taxon>Eukaryota</taxon>
        <taxon>Metazoa</taxon>
        <taxon>Chordata</taxon>
        <taxon>Craniata</taxon>
        <taxon>Vertebrata</taxon>
        <taxon>Euteleostomi</taxon>
        <taxon>Actinopterygii</taxon>
        <taxon>Neopterygii</taxon>
        <taxon>Teleostei</taxon>
        <taxon>Neoteleostei</taxon>
        <taxon>Acanthomorphata</taxon>
        <taxon>Gobiaria</taxon>
        <taxon>Kurtiformes</taxon>
        <taxon>Apogonoidei</taxon>
        <taxon>Apogonidae</taxon>
        <taxon>Apogoninae</taxon>
        <taxon>Sphaeramia</taxon>
    </lineage>
</organism>
<dbReference type="Proteomes" id="UP000472271">
    <property type="component" value="Chromosome 11"/>
</dbReference>
<dbReference type="InterPro" id="IPR056269">
    <property type="entry name" value="CUB_CDCP1_2nd_5th"/>
</dbReference>
<evidence type="ECO:0000256" key="3">
    <source>
        <dbReference type="SAM" id="SignalP"/>
    </source>
</evidence>
<dbReference type="InterPro" id="IPR038811">
    <property type="entry name" value="CDCP1"/>
</dbReference>
<dbReference type="PANTHER" id="PTHR14477:SF1">
    <property type="entry name" value="CUB DOMAIN-CONTAINING PROTEIN 1"/>
    <property type="match status" value="1"/>
</dbReference>
<dbReference type="InterPro" id="IPR056268">
    <property type="entry name" value="CUB_CDCP1_1st"/>
</dbReference>
<reference evidence="7" key="1">
    <citation type="submission" date="2019-06" db="EMBL/GenBank/DDBJ databases">
        <authorList>
            <consortium name="Wellcome Sanger Institute Data Sharing"/>
        </authorList>
    </citation>
    <scope>NUCLEOTIDE SEQUENCE [LARGE SCALE GENOMIC DNA]</scope>
</reference>
<evidence type="ECO:0000256" key="2">
    <source>
        <dbReference type="SAM" id="Phobius"/>
    </source>
</evidence>
<accession>A0A673B066</accession>
<feature type="domain" description="CDCP1 first CUB" evidence="5">
    <location>
        <begin position="394"/>
        <end position="464"/>
    </location>
</feature>
<dbReference type="InterPro" id="IPR035914">
    <property type="entry name" value="Sperma_CUB_dom_sf"/>
</dbReference>
<evidence type="ECO:0000259" key="6">
    <source>
        <dbReference type="Pfam" id="PF23668"/>
    </source>
</evidence>
<dbReference type="Gene3D" id="2.60.120.290">
    <property type="entry name" value="Spermadhesin, CUB domain"/>
    <property type="match status" value="1"/>
</dbReference>
<keyword evidence="2" id="KW-0812">Transmembrane</keyword>
<dbReference type="PANTHER" id="PTHR14477">
    <property type="entry name" value="CUB DOMAIN-CONTAINING PROTEIN 1"/>
    <property type="match status" value="1"/>
</dbReference>
<evidence type="ECO:0000259" key="4">
    <source>
        <dbReference type="Pfam" id="PF23665"/>
    </source>
</evidence>
<feature type="chain" id="PRO_5025623311" evidence="3">
    <location>
        <begin position="24"/>
        <end position="1200"/>
    </location>
</feature>
<reference evidence="7" key="2">
    <citation type="submission" date="2025-08" db="UniProtKB">
        <authorList>
            <consortium name="Ensembl"/>
        </authorList>
    </citation>
    <scope>IDENTIFICATION</scope>
</reference>
<feature type="transmembrane region" description="Helical" evidence="2">
    <location>
        <begin position="1007"/>
        <end position="1032"/>
    </location>
</feature>
<feature type="region of interest" description="Disordered" evidence="1">
    <location>
        <begin position="1110"/>
        <end position="1129"/>
    </location>
</feature>
<dbReference type="Pfam" id="PF23667">
    <property type="entry name" value="CUB_CDCP1_1"/>
    <property type="match status" value="3"/>
</dbReference>
<feature type="domain" description="CDCP1 first CUB" evidence="5">
    <location>
        <begin position="25"/>
        <end position="98"/>
    </location>
</feature>
<gene>
    <name evidence="7" type="primary">cdcp1b</name>
</gene>
<keyword evidence="2" id="KW-0472">Membrane</keyword>
<keyword evidence="3" id="KW-0732">Signal</keyword>
<evidence type="ECO:0000313" key="7">
    <source>
        <dbReference type="Ensembl" id="ENSSORP00005035300.1"/>
    </source>
</evidence>
<dbReference type="FunCoup" id="A0A673B066">
    <property type="interactions" value="1145"/>
</dbReference>
<feature type="domain" description="CDCP1 second and fifth CUB" evidence="6">
    <location>
        <begin position="474"/>
        <end position="572"/>
    </location>
</feature>
<feature type="domain" description="CDCP1 second and fifth CUB" evidence="6">
    <location>
        <begin position="105"/>
        <end position="198"/>
    </location>
</feature>
<name>A0A673B066_9TELE</name>
<dbReference type="Pfam" id="PF23668">
    <property type="entry name" value="CUB_CDCP1_2"/>
    <property type="match status" value="4"/>
</dbReference>
<keyword evidence="2" id="KW-1133">Transmembrane helix</keyword>
<protein>
    <submittedName>
        <fullName evidence="7">CUB domain-containing protein 1-like</fullName>
    </submittedName>
</protein>
<feature type="signal peptide" evidence="3">
    <location>
        <begin position="1"/>
        <end position="23"/>
    </location>
</feature>
<sequence>MKTHWTYALLGLLCLTVFESAECLQTVVRADTGVKVMVSPTLTVDQCEICTVNGVNDTQMQCQSSVTVNPEEEVQLLFKCPQPLEQAYVVDIFQTIVCTKEACSPATGAAPQSILPNFTRGLHWGLEAPEKTVVRLEIHGNGLMETTQPCTDGLQFSASNADSDETQYCRGGSVTHLDLLNGASIVVRVNPDVQVESVFQAAPLKGRTMVVSVDSSTTVVIRRNQADPECEVCSAGSVRTCSQTELTLTDVDKLSLEFSCTNPQDVFTADIKRRIACTQTSCSPASGDVDPDLLKDFNRHLTWAVASPERTVLTLDFPDQGLKEISGAEKCQDGYQYSVSSGRSDRKVTKSYCKGGSVSTLDLSGVIDVTLEVPKGGELDPTAFTVKAALRASRMISVTTDPDTKITIKREDDDSDCNACVNEGADQTCDKKQLLRDPRNISVEFTCPQPQDVFIVEINRDLDCSKVSCSGDVLPSEYSLFPDFNRSFSWDFKVGTTQAFQLDFPEPGMQQIPDGETCPDDHTYSIISYLRSGPTDMGTFCKGGPVSSIQVRYKGRIILKVPANTKVDPVSSPFSEGPQTDLLAVVKVHLPRGVSDTRLTSPNYPQSFPDNEVMQWDFIVPSMHNYTMHFNDHMAPECLQKEVMVEYYKEGKRVAQRSLTDPQPMHQQGNFNMMLKNCITNTSLQGLGLDFKVSVMRSGHPVLCTVDLTKHQAVSVQIEKVGSDPYCEMSVNSKLEKKINMAAGTKTSLSFLDCPNEDVRLTASEVIECWNVSSCPGTLLTVPKLASCLPMPLHSFTWNLNFPQDATADLVSPTGSLRQSVPGQECAQSVLLHVAEADGFNIGDFCFNGAIQKVQVHTNVSITAHTPNFSRTRGHFLNVSFSPEIPETVIYRVTPDVSSPTLLATPNWPKGMKASSTVSWIVTVPNQYQALMQFVNVSQPKCNDRHTAMKVKMLGYEEEMMSRREDETPEDKLIVPYSFYLNMSNCIPEEGDFGAVTKINLQKKSNLLAILLGIAGALLLLLIVLAVVCVITKKKKKDQMNKESSIYIGKGNIFRPNDRTFTKARSDNESHVYASIDEMMVYGHLLGDSSYTDSVQDNYKGLQVDSYNTFTGPTDPGMPAIKEPDSEPEMDQYRSFLDPSETFIPSRPRTPIDRQDSLGFQDRRMVDNELYTFKNTGEINTIRLSGIDMEPQPPITEESL</sequence>
<reference evidence="7" key="3">
    <citation type="submission" date="2025-09" db="UniProtKB">
        <authorList>
            <consortium name="Ensembl"/>
        </authorList>
    </citation>
    <scope>IDENTIFICATION</scope>
</reference>
<dbReference type="Ensembl" id="ENSSORT00005036249.1">
    <property type="protein sequence ID" value="ENSSORP00005035300.1"/>
    <property type="gene ID" value="ENSSORG00005016672.1"/>
</dbReference>
<dbReference type="InParanoid" id="A0A673B066"/>
<feature type="domain" description="CDCP1 second and fifth CUB" evidence="6">
    <location>
        <begin position="782"/>
        <end position="880"/>
    </location>
</feature>
<evidence type="ECO:0000259" key="5">
    <source>
        <dbReference type="Pfam" id="PF23667"/>
    </source>
</evidence>
<feature type="domain" description="CDCP1 first CUB" evidence="5">
    <location>
        <begin position="207"/>
        <end position="277"/>
    </location>
</feature>
<feature type="domain" description="CDCP1 second and fifth CUB" evidence="6">
    <location>
        <begin position="284"/>
        <end position="388"/>
    </location>
</feature>
<keyword evidence="8" id="KW-1185">Reference proteome</keyword>
<feature type="domain" description="CDCP1 third and sixth CUB" evidence="4">
    <location>
        <begin position="586"/>
        <end position="684"/>
    </location>
</feature>
<proteinExistence type="predicted"/>
<dbReference type="InterPro" id="IPR056266">
    <property type="entry name" value="CDCP1_CUB_3rd_6th"/>
</dbReference>
<feature type="domain" description="CDCP1 third and sixth CUB" evidence="4">
    <location>
        <begin position="887"/>
        <end position="999"/>
    </location>
</feature>
<dbReference type="AlphaFoldDB" id="A0A673B066"/>
<dbReference type="OrthoDB" id="8960034at2759"/>
<evidence type="ECO:0000313" key="8">
    <source>
        <dbReference type="Proteomes" id="UP000472271"/>
    </source>
</evidence>
<evidence type="ECO:0000256" key="1">
    <source>
        <dbReference type="SAM" id="MobiDB-lite"/>
    </source>
</evidence>
<dbReference type="Pfam" id="PF23665">
    <property type="entry name" value="CDCP1_CUB_6"/>
    <property type="match status" value="2"/>
</dbReference>